<keyword evidence="6" id="KW-1185">Reference proteome</keyword>
<keyword evidence="2" id="KW-0964">Secreted</keyword>
<dbReference type="InterPro" id="IPR029277">
    <property type="entry name" value="SVWC_dom"/>
</dbReference>
<organism evidence="5 6">
    <name type="scientific">Drosophila willistoni</name>
    <name type="common">Fruit fly</name>
    <dbReference type="NCBI Taxonomy" id="7260"/>
    <lineage>
        <taxon>Eukaryota</taxon>
        <taxon>Metazoa</taxon>
        <taxon>Ecdysozoa</taxon>
        <taxon>Arthropoda</taxon>
        <taxon>Hexapoda</taxon>
        <taxon>Insecta</taxon>
        <taxon>Pterygota</taxon>
        <taxon>Neoptera</taxon>
        <taxon>Endopterygota</taxon>
        <taxon>Diptera</taxon>
        <taxon>Brachycera</taxon>
        <taxon>Muscomorpha</taxon>
        <taxon>Ephydroidea</taxon>
        <taxon>Drosophilidae</taxon>
        <taxon>Drosophila</taxon>
        <taxon>Sophophora</taxon>
    </lineage>
</organism>
<dbReference type="OrthoDB" id="7769664at2759"/>
<dbReference type="PANTHER" id="PTHR39957">
    <property type="entry name" value="AT09846P1-RELATED"/>
    <property type="match status" value="1"/>
</dbReference>
<dbReference type="KEGG" id="dwi:26529885"/>
<reference evidence="5 6" key="1">
    <citation type="journal article" date="2007" name="Nature">
        <title>Evolution of genes and genomes on the Drosophila phylogeny.</title>
        <authorList>
            <consortium name="Drosophila 12 Genomes Consortium"/>
            <person name="Clark A.G."/>
            <person name="Eisen M.B."/>
            <person name="Smith D.R."/>
            <person name="Bergman C.M."/>
            <person name="Oliver B."/>
            <person name="Markow T.A."/>
            <person name="Kaufman T.C."/>
            <person name="Kellis M."/>
            <person name="Gelbart W."/>
            <person name="Iyer V.N."/>
            <person name="Pollard D.A."/>
            <person name="Sackton T.B."/>
            <person name="Larracuente A.M."/>
            <person name="Singh N.D."/>
            <person name="Abad J.P."/>
            <person name="Abt D.N."/>
            <person name="Adryan B."/>
            <person name="Aguade M."/>
            <person name="Akashi H."/>
            <person name="Anderson W.W."/>
            <person name="Aquadro C.F."/>
            <person name="Ardell D.H."/>
            <person name="Arguello R."/>
            <person name="Artieri C.G."/>
            <person name="Barbash D.A."/>
            <person name="Barker D."/>
            <person name="Barsanti P."/>
            <person name="Batterham P."/>
            <person name="Batzoglou S."/>
            <person name="Begun D."/>
            <person name="Bhutkar A."/>
            <person name="Blanco E."/>
            <person name="Bosak S.A."/>
            <person name="Bradley R.K."/>
            <person name="Brand A.D."/>
            <person name="Brent M.R."/>
            <person name="Brooks A.N."/>
            <person name="Brown R.H."/>
            <person name="Butlin R.K."/>
            <person name="Caggese C."/>
            <person name="Calvi B.R."/>
            <person name="Bernardo de Carvalho A."/>
            <person name="Caspi A."/>
            <person name="Castrezana S."/>
            <person name="Celniker S.E."/>
            <person name="Chang J.L."/>
            <person name="Chapple C."/>
            <person name="Chatterji S."/>
            <person name="Chinwalla A."/>
            <person name="Civetta A."/>
            <person name="Clifton S.W."/>
            <person name="Comeron J.M."/>
            <person name="Costello J.C."/>
            <person name="Coyne J.A."/>
            <person name="Daub J."/>
            <person name="David R.G."/>
            <person name="Delcher A.L."/>
            <person name="Delehaunty K."/>
            <person name="Do C.B."/>
            <person name="Ebling H."/>
            <person name="Edwards K."/>
            <person name="Eickbush T."/>
            <person name="Evans J.D."/>
            <person name="Filipski A."/>
            <person name="Findeiss S."/>
            <person name="Freyhult E."/>
            <person name="Fulton L."/>
            <person name="Fulton R."/>
            <person name="Garcia A.C."/>
            <person name="Gardiner A."/>
            <person name="Garfield D.A."/>
            <person name="Garvin B.E."/>
            <person name="Gibson G."/>
            <person name="Gilbert D."/>
            <person name="Gnerre S."/>
            <person name="Godfrey J."/>
            <person name="Good R."/>
            <person name="Gotea V."/>
            <person name="Gravely B."/>
            <person name="Greenberg A.J."/>
            <person name="Griffiths-Jones S."/>
            <person name="Gross S."/>
            <person name="Guigo R."/>
            <person name="Gustafson E.A."/>
            <person name="Haerty W."/>
            <person name="Hahn M.W."/>
            <person name="Halligan D.L."/>
            <person name="Halpern A.L."/>
            <person name="Halter G.M."/>
            <person name="Han M.V."/>
            <person name="Heger A."/>
            <person name="Hillier L."/>
            <person name="Hinrichs A.S."/>
            <person name="Holmes I."/>
            <person name="Hoskins R.A."/>
            <person name="Hubisz M.J."/>
            <person name="Hultmark D."/>
            <person name="Huntley M.A."/>
            <person name="Jaffe D.B."/>
            <person name="Jagadeeshan S."/>
            <person name="Jeck W.R."/>
            <person name="Johnson J."/>
            <person name="Jones C.D."/>
            <person name="Jordan W.C."/>
            <person name="Karpen G.H."/>
            <person name="Kataoka E."/>
            <person name="Keightley P.D."/>
            <person name="Kheradpour P."/>
            <person name="Kirkness E.F."/>
            <person name="Koerich L.B."/>
            <person name="Kristiansen K."/>
            <person name="Kudrna D."/>
            <person name="Kulathinal R.J."/>
            <person name="Kumar S."/>
            <person name="Kwok R."/>
            <person name="Lander E."/>
            <person name="Langley C.H."/>
            <person name="Lapoint R."/>
            <person name="Lazzaro B.P."/>
            <person name="Lee S.J."/>
            <person name="Levesque L."/>
            <person name="Li R."/>
            <person name="Lin C.F."/>
            <person name="Lin M.F."/>
            <person name="Lindblad-Toh K."/>
            <person name="Llopart A."/>
            <person name="Long M."/>
            <person name="Low L."/>
            <person name="Lozovsky E."/>
            <person name="Lu J."/>
            <person name="Luo M."/>
            <person name="Machado C.A."/>
            <person name="Makalowski W."/>
            <person name="Marzo M."/>
            <person name="Matsuda M."/>
            <person name="Matzkin L."/>
            <person name="McAllister B."/>
            <person name="McBride C.S."/>
            <person name="McKernan B."/>
            <person name="McKernan K."/>
            <person name="Mendez-Lago M."/>
            <person name="Minx P."/>
            <person name="Mollenhauer M.U."/>
            <person name="Montooth K."/>
            <person name="Mount S.M."/>
            <person name="Mu X."/>
            <person name="Myers E."/>
            <person name="Negre B."/>
            <person name="Newfeld S."/>
            <person name="Nielsen R."/>
            <person name="Noor M.A."/>
            <person name="O'Grady P."/>
            <person name="Pachter L."/>
            <person name="Papaceit M."/>
            <person name="Parisi M.J."/>
            <person name="Parisi M."/>
            <person name="Parts L."/>
            <person name="Pedersen J.S."/>
            <person name="Pesole G."/>
            <person name="Phillippy A.M."/>
            <person name="Ponting C.P."/>
            <person name="Pop M."/>
            <person name="Porcelli D."/>
            <person name="Powell J.R."/>
            <person name="Prohaska S."/>
            <person name="Pruitt K."/>
            <person name="Puig M."/>
            <person name="Quesneville H."/>
            <person name="Ram K.R."/>
            <person name="Rand D."/>
            <person name="Rasmussen M.D."/>
            <person name="Reed L.K."/>
            <person name="Reenan R."/>
            <person name="Reily A."/>
            <person name="Remington K.A."/>
            <person name="Rieger T.T."/>
            <person name="Ritchie M.G."/>
            <person name="Robin C."/>
            <person name="Rogers Y.H."/>
            <person name="Rohde C."/>
            <person name="Rozas J."/>
            <person name="Rubenfield M.J."/>
            <person name="Ruiz A."/>
            <person name="Russo S."/>
            <person name="Salzberg S.L."/>
            <person name="Sanchez-Gracia A."/>
            <person name="Saranga D.J."/>
            <person name="Sato H."/>
            <person name="Schaeffer S.W."/>
            <person name="Schatz M.C."/>
            <person name="Schlenke T."/>
            <person name="Schwartz R."/>
            <person name="Segarra C."/>
            <person name="Singh R.S."/>
            <person name="Sirot L."/>
            <person name="Sirota M."/>
            <person name="Sisneros N.B."/>
            <person name="Smith C.D."/>
            <person name="Smith T.F."/>
            <person name="Spieth J."/>
            <person name="Stage D.E."/>
            <person name="Stark A."/>
            <person name="Stephan W."/>
            <person name="Strausberg R.L."/>
            <person name="Strempel S."/>
            <person name="Sturgill D."/>
            <person name="Sutton G."/>
            <person name="Sutton G.G."/>
            <person name="Tao W."/>
            <person name="Teichmann S."/>
            <person name="Tobari Y.N."/>
            <person name="Tomimura Y."/>
            <person name="Tsolas J.M."/>
            <person name="Valente V.L."/>
            <person name="Venter E."/>
            <person name="Venter J.C."/>
            <person name="Vicario S."/>
            <person name="Vieira F.G."/>
            <person name="Vilella A.J."/>
            <person name="Villasante A."/>
            <person name="Walenz B."/>
            <person name="Wang J."/>
            <person name="Wasserman M."/>
            <person name="Watts T."/>
            <person name="Wilson D."/>
            <person name="Wilson R.K."/>
            <person name="Wing R.A."/>
            <person name="Wolfner M.F."/>
            <person name="Wong A."/>
            <person name="Wong G.K."/>
            <person name="Wu C.I."/>
            <person name="Wu G."/>
            <person name="Yamamoto D."/>
            <person name="Yang H.P."/>
            <person name="Yang S.P."/>
            <person name="Yorke J.A."/>
            <person name="Yoshida K."/>
            <person name="Zdobnov E."/>
            <person name="Zhang P."/>
            <person name="Zhang Y."/>
            <person name="Zimin A.V."/>
            <person name="Baldwin J."/>
            <person name="Abdouelleil A."/>
            <person name="Abdulkadir J."/>
            <person name="Abebe A."/>
            <person name="Abera B."/>
            <person name="Abreu J."/>
            <person name="Acer S.C."/>
            <person name="Aftuck L."/>
            <person name="Alexander A."/>
            <person name="An P."/>
            <person name="Anderson E."/>
            <person name="Anderson S."/>
            <person name="Arachi H."/>
            <person name="Azer M."/>
            <person name="Bachantsang P."/>
            <person name="Barry A."/>
            <person name="Bayul T."/>
            <person name="Berlin A."/>
            <person name="Bessette D."/>
            <person name="Bloom T."/>
            <person name="Blye J."/>
            <person name="Boguslavskiy L."/>
            <person name="Bonnet C."/>
            <person name="Boukhgalter B."/>
            <person name="Bourzgui I."/>
            <person name="Brown A."/>
            <person name="Cahill P."/>
            <person name="Channer S."/>
            <person name="Cheshatsang Y."/>
            <person name="Chuda L."/>
            <person name="Citroen M."/>
            <person name="Collymore A."/>
            <person name="Cooke P."/>
            <person name="Costello M."/>
            <person name="D'Aco K."/>
            <person name="Daza R."/>
            <person name="De Haan G."/>
            <person name="DeGray S."/>
            <person name="DeMaso C."/>
            <person name="Dhargay N."/>
            <person name="Dooley K."/>
            <person name="Dooley E."/>
            <person name="Doricent M."/>
            <person name="Dorje P."/>
            <person name="Dorjee K."/>
            <person name="Dupes A."/>
            <person name="Elong R."/>
            <person name="Falk J."/>
            <person name="Farina A."/>
            <person name="Faro S."/>
            <person name="Ferguson D."/>
            <person name="Fisher S."/>
            <person name="Foley C.D."/>
            <person name="Franke A."/>
            <person name="Friedrich D."/>
            <person name="Gadbois L."/>
            <person name="Gearin G."/>
            <person name="Gearin C.R."/>
            <person name="Giannoukos G."/>
            <person name="Goode T."/>
            <person name="Graham J."/>
            <person name="Grandbois E."/>
            <person name="Grewal S."/>
            <person name="Gyaltsen K."/>
            <person name="Hafez N."/>
            <person name="Hagos B."/>
            <person name="Hall J."/>
            <person name="Henson C."/>
            <person name="Hollinger A."/>
            <person name="Honan T."/>
            <person name="Huard M.D."/>
            <person name="Hughes L."/>
            <person name="Hurhula B."/>
            <person name="Husby M.E."/>
            <person name="Kamat A."/>
            <person name="Kanga B."/>
            <person name="Kashin S."/>
            <person name="Khazanovich D."/>
            <person name="Kisner P."/>
            <person name="Lance K."/>
            <person name="Lara M."/>
            <person name="Lee W."/>
            <person name="Lennon N."/>
            <person name="Letendre F."/>
            <person name="LeVine R."/>
            <person name="Lipovsky A."/>
            <person name="Liu X."/>
            <person name="Liu J."/>
            <person name="Liu S."/>
            <person name="Lokyitsang T."/>
            <person name="Lokyitsang Y."/>
            <person name="Lubonja R."/>
            <person name="Lui A."/>
            <person name="MacDonald P."/>
            <person name="Magnisalis V."/>
            <person name="Maru K."/>
            <person name="Matthews C."/>
            <person name="McCusker W."/>
            <person name="McDonough S."/>
            <person name="Mehta T."/>
            <person name="Meldrim J."/>
            <person name="Meneus L."/>
            <person name="Mihai O."/>
            <person name="Mihalev A."/>
            <person name="Mihova T."/>
            <person name="Mittelman R."/>
            <person name="Mlenga V."/>
            <person name="Montmayeur A."/>
            <person name="Mulrain L."/>
            <person name="Navidi A."/>
            <person name="Naylor J."/>
            <person name="Negash T."/>
            <person name="Nguyen T."/>
            <person name="Nguyen N."/>
            <person name="Nicol R."/>
            <person name="Norbu C."/>
            <person name="Norbu N."/>
            <person name="Novod N."/>
            <person name="O'Neill B."/>
            <person name="Osman S."/>
            <person name="Markiewicz E."/>
            <person name="Oyono O.L."/>
            <person name="Patti C."/>
            <person name="Phunkhang P."/>
            <person name="Pierre F."/>
            <person name="Priest M."/>
            <person name="Raghuraman S."/>
            <person name="Rege F."/>
            <person name="Reyes R."/>
            <person name="Rise C."/>
            <person name="Rogov P."/>
            <person name="Ross K."/>
            <person name="Ryan E."/>
            <person name="Settipalli S."/>
            <person name="Shea T."/>
            <person name="Sherpa N."/>
            <person name="Shi L."/>
            <person name="Shih D."/>
            <person name="Sparrow T."/>
            <person name="Spaulding J."/>
            <person name="Stalker J."/>
            <person name="Stange-Thomann N."/>
            <person name="Stavropoulos S."/>
            <person name="Stone C."/>
            <person name="Strader C."/>
            <person name="Tesfaye S."/>
            <person name="Thomson T."/>
            <person name="Thoulutsang Y."/>
            <person name="Thoulutsang D."/>
            <person name="Topham K."/>
            <person name="Topping I."/>
            <person name="Tsamla T."/>
            <person name="Vassiliev H."/>
            <person name="Vo A."/>
            <person name="Wangchuk T."/>
            <person name="Wangdi T."/>
            <person name="Weiand M."/>
            <person name="Wilkinson J."/>
            <person name="Wilson A."/>
            <person name="Yadav S."/>
            <person name="Young G."/>
            <person name="Yu Q."/>
            <person name="Zembek L."/>
            <person name="Zhong D."/>
            <person name="Zimmer A."/>
            <person name="Zwirko Z."/>
            <person name="Jaffe D.B."/>
            <person name="Alvarez P."/>
            <person name="Brockman W."/>
            <person name="Butler J."/>
            <person name="Chin C."/>
            <person name="Gnerre S."/>
            <person name="Grabherr M."/>
            <person name="Kleber M."/>
            <person name="Mauceli E."/>
            <person name="MacCallum I."/>
        </authorList>
    </citation>
    <scope>NUCLEOTIDE SEQUENCE [LARGE SCALE GENOMIC DNA]</scope>
    <source>
        <strain evidence="6">Tucson 14030-0811.24</strain>
    </source>
</reference>
<dbReference type="Proteomes" id="UP000007798">
    <property type="component" value="Unassembled WGS sequence"/>
</dbReference>
<feature type="signal peptide" evidence="3">
    <location>
        <begin position="1"/>
        <end position="24"/>
    </location>
</feature>
<feature type="chain" id="PRO_5006386965" description="Single domain-containing protein" evidence="3">
    <location>
        <begin position="25"/>
        <end position="159"/>
    </location>
</feature>
<accession>A0A0Q9WPR3</accession>
<dbReference type="EMBL" id="CH963851">
    <property type="protein sequence ID" value="KRF98195.1"/>
    <property type="molecule type" value="Genomic_DNA"/>
</dbReference>
<dbReference type="GO" id="GO:0005576">
    <property type="term" value="C:extracellular region"/>
    <property type="evidence" value="ECO:0007669"/>
    <property type="project" value="UniProtKB-SubCell"/>
</dbReference>
<evidence type="ECO:0000256" key="1">
    <source>
        <dbReference type="ARBA" id="ARBA00004613"/>
    </source>
</evidence>
<dbReference type="InterPro" id="IPR053308">
    <property type="entry name" value="Vago-like"/>
</dbReference>
<protein>
    <recommendedName>
        <fullName evidence="4">Single domain-containing protein</fullName>
    </recommendedName>
</protein>
<comment type="subcellular location">
    <subcellularLocation>
        <location evidence="1">Secreted</location>
    </subcellularLocation>
</comment>
<proteinExistence type="predicted"/>
<evidence type="ECO:0000313" key="5">
    <source>
        <dbReference type="EMBL" id="KRF98195.1"/>
    </source>
</evidence>
<dbReference type="SMART" id="SM01318">
    <property type="entry name" value="SVWC"/>
    <property type="match status" value="1"/>
</dbReference>
<gene>
    <name evidence="5" type="primary">Dwil\GK27883</name>
    <name evidence="5" type="ORF">Dwil_GK27883</name>
</gene>
<evidence type="ECO:0000313" key="6">
    <source>
        <dbReference type="Proteomes" id="UP000007798"/>
    </source>
</evidence>
<dbReference type="Pfam" id="PF15430">
    <property type="entry name" value="SVWC"/>
    <property type="match status" value="1"/>
</dbReference>
<dbReference type="FunCoup" id="A0A0Q9WPR3">
    <property type="interactions" value="72"/>
</dbReference>
<dbReference type="InParanoid" id="A0A0Q9WPR3"/>
<dbReference type="AlphaFoldDB" id="A0A0Q9WPR3"/>
<keyword evidence="3" id="KW-0732">Signal</keyword>
<name>A0A0Q9WPR3_DROWI</name>
<evidence type="ECO:0000256" key="3">
    <source>
        <dbReference type="SAM" id="SignalP"/>
    </source>
</evidence>
<evidence type="ECO:0000259" key="4">
    <source>
        <dbReference type="SMART" id="SM01318"/>
    </source>
</evidence>
<sequence>MDLRSFMVQFIMLLLSGISQSASSYSPFARYEEQFCTDTHTGRQLYVGEIFTRLNECIRVQCLGTHQIWEDSCQVPRALKGECHAVASTQLNLEYPKCCPLYECRTYETNPHGTIEQTNTYNHDGKLVKSHITEMIVIDRRVGPEATKHHTGPVRKYEV</sequence>
<dbReference type="PANTHER" id="PTHR39957:SF1">
    <property type="entry name" value="AT09846P1-RELATED"/>
    <property type="match status" value="1"/>
</dbReference>
<feature type="domain" description="Single" evidence="4">
    <location>
        <begin position="36"/>
        <end position="104"/>
    </location>
</feature>
<evidence type="ECO:0000256" key="2">
    <source>
        <dbReference type="ARBA" id="ARBA00022525"/>
    </source>
</evidence>